<evidence type="ECO:0000256" key="3">
    <source>
        <dbReference type="ARBA" id="ARBA00023002"/>
    </source>
</evidence>
<keyword evidence="3 4" id="KW-0560">Oxidoreductase</keyword>
<dbReference type="Pfam" id="PF03070">
    <property type="entry name" value="TENA_THI-4"/>
    <property type="match status" value="1"/>
</dbReference>
<dbReference type="InterPro" id="IPR011845">
    <property type="entry name" value="PqqC"/>
</dbReference>
<evidence type="ECO:0000313" key="6">
    <source>
        <dbReference type="EMBL" id="GIM84223.1"/>
    </source>
</evidence>
<dbReference type="PANTHER" id="PTHR40279">
    <property type="entry name" value="PQQC-LIKE PROTEIN"/>
    <property type="match status" value="1"/>
</dbReference>
<dbReference type="Proteomes" id="UP000680865">
    <property type="component" value="Unassembled WGS sequence"/>
</dbReference>
<proteinExistence type="inferred from homology"/>
<organism evidence="6 7">
    <name type="scientific">Winogradskya consettensis</name>
    <dbReference type="NCBI Taxonomy" id="113560"/>
    <lineage>
        <taxon>Bacteria</taxon>
        <taxon>Bacillati</taxon>
        <taxon>Actinomycetota</taxon>
        <taxon>Actinomycetes</taxon>
        <taxon>Micromonosporales</taxon>
        <taxon>Micromonosporaceae</taxon>
        <taxon>Winogradskya</taxon>
    </lineage>
</organism>
<accession>A0A919T274</accession>
<dbReference type="InterPro" id="IPR016084">
    <property type="entry name" value="Haem_Oase-like_multi-hlx"/>
</dbReference>
<dbReference type="EC" id="1.3.3.11" evidence="4"/>
<protein>
    <recommendedName>
        <fullName evidence="4">Pyrroloquinoline-quinone synthase</fullName>
        <ecNumber evidence="4">1.3.3.11</ecNumber>
    </recommendedName>
    <alternativeName>
        <fullName evidence="4">Coenzyme PQQ synthesis protein C</fullName>
    </alternativeName>
    <alternativeName>
        <fullName evidence="4">Pyrroloquinoline quinone biosynthesis protein C</fullName>
    </alternativeName>
</protein>
<dbReference type="HAMAP" id="MF_00654">
    <property type="entry name" value="PQQ_syn_PqqC"/>
    <property type="match status" value="1"/>
</dbReference>
<comment type="function">
    <text evidence="4">Ring cyclization and eight-electron oxidation of 3a-(2-amino-2-carboxyethyl)-4,5-dioxo-4,5,6,7,8,9-hexahydroquinoline-7,9-dicarboxylic-acid to PQQ.</text>
</comment>
<evidence type="ECO:0000259" key="5">
    <source>
        <dbReference type="Pfam" id="PF03070"/>
    </source>
</evidence>
<dbReference type="NCBIfam" id="TIGR02111">
    <property type="entry name" value="PQQ_syn_pqqC"/>
    <property type="match status" value="1"/>
</dbReference>
<dbReference type="EMBL" id="BOQP01000061">
    <property type="protein sequence ID" value="GIM84223.1"/>
    <property type="molecule type" value="Genomic_DNA"/>
</dbReference>
<dbReference type="InterPro" id="IPR039068">
    <property type="entry name" value="PqqC-like"/>
</dbReference>
<dbReference type="SUPFAM" id="SSF48613">
    <property type="entry name" value="Heme oxygenase-like"/>
    <property type="match status" value="1"/>
</dbReference>
<dbReference type="GO" id="GO:0033732">
    <property type="term" value="F:pyrroloquinoline-quinone synthase activity"/>
    <property type="evidence" value="ECO:0007669"/>
    <property type="project" value="UniProtKB-EC"/>
</dbReference>
<dbReference type="Gene3D" id="1.20.910.10">
    <property type="entry name" value="Heme oxygenase-like"/>
    <property type="match status" value="1"/>
</dbReference>
<dbReference type="RefSeq" id="WP_213003337.1">
    <property type="nucleotide sequence ID" value="NZ_BAAATW010000015.1"/>
</dbReference>
<gene>
    <name evidence="4 6" type="primary">pqqC</name>
    <name evidence="6" type="ORF">Aco04nite_90310</name>
</gene>
<keyword evidence="7" id="KW-1185">Reference proteome</keyword>
<keyword evidence="2 4" id="KW-0884">PQQ biosynthesis</keyword>
<comment type="pathway">
    <text evidence="4">Cofactor biosynthesis; pyrroloquinoline quinone biosynthesis.</text>
</comment>
<comment type="caution">
    <text evidence="6">The sequence shown here is derived from an EMBL/GenBank/DDBJ whole genome shotgun (WGS) entry which is preliminary data.</text>
</comment>
<evidence type="ECO:0000256" key="2">
    <source>
        <dbReference type="ARBA" id="ARBA00022905"/>
    </source>
</evidence>
<evidence type="ECO:0000256" key="1">
    <source>
        <dbReference type="ARBA" id="ARBA00004948"/>
    </source>
</evidence>
<reference evidence="6" key="1">
    <citation type="submission" date="2021-03" db="EMBL/GenBank/DDBJ databases">
        <title>Whole genome shotgun sequence of Actinoplanes consettensis NBRC 14913.</title>
        <authorList>
            <person name="Komaki H."/>
            <person name="Tamura T."/>
        </authorList>
    </citation>
    <scope>NUCLEOTIDE SEQUENCE</scope>
    <source>
        <strain evidence="6">NBRC 14913</strain>
    </source>
</reference>
<comment type="catalytic activity">
    <reaction evidence="4">
        <text>6-(2-amino-2-carboxyethyl)-7,8-dioxo-1,2,3,4,7,8-hexahydroquinoline-2,4-dicarboxylate + 3 O2 = pyrroloquinoline quinone + 2 H2O2 + 2 H2O + H(+)</text>
        <dbReference type="Rhea" id="RHEA:10692"/>
        <dbReference type="ChEBI" id="CHEBI:15377"/>
        <dbReference type="ChEBI" id="CHEBI:15378"/>
        <dbReference type="ChEBI" id="CHEBI:15379"/>
        <dbReference type="ChEBI" id="CHEBI:16240"/>
        <dbReference type="ChEBI" id="CHEBI:58442"/>
        <dbReference type="ChEBI" id="CHEBI:58778"/>
        <dbReference type="EC" id="1.3.3.11"/>
    </reaction>
</comment>
<evidence type="ECO:0000313" key="7">
    <source>
        <dbReference type="Proteomes" id="UP000680865"/>
    </source>
</evidence>
<evidence type="ECO:0000256" key="4">
    <source>
        <dbReference type="HAMAP-Rule" id="MF_00654"/>
    </source>
</evidence>
<sequence length="253" mass="28770">MAERRPLTREELSAELHALSRRYWDKHPFHVRLHAGGCGPREIRSWVANRWYYQRHLSQKNAAIVANCPLPEIRRRWLARISYQDGRTAAEGGLHDWIVLGEAVGLSREELLDERHVLRGTRFAVDSYVAFCRTRPWLEGAAAALTELFSPQHMTARVQAWREHYDWIAPAGMAYFDSRIPVVEQDSSWTLDVVLTHSVTREQQEASIAALAFKCDVLGAILDAVDYASSCTQLGCVRFNCAQLNCPQPNGAR</sequence>
<comment type="similarity">
    <text evidence="4">Belongs to the PqqC family.</text>
</comment>
<name>A0A919T274_9ACTN</name>
<dbReference type="AlphaFoldDB" id="A0A919T274"/>
<dbReference type="PANTHER" id="PTHR40279:SF3">
    <property type="entry name" value="4-AMINOBENZOATE SYNTHASE"/>
    <property type="match status" value="1"/>
</dbReference>
<feature type="domain" description="Thiaminase-2/PQQC" evidence="5">
    <location>
        <begin position="17"/>
        <end position="223"/>
    </location>
</feature>
<comment type="pathway">
    <text evidence="1">Cofactor biosynthesis; thiamine diphosphate biosynthesis.</text>
</comment>
<dbReference type="GO" id="GO:0018189">
    <property type="term" value="P:pyrroloquinoline quinone biosynthetic process"/>
    <property type="evidence" value="ECO:0007669"/>
    <property type="project" value="UniProtKB-UniRule"/>
</dbReference>
<dbReference type="InterPro" id="IPR004305">
    <property type="entry name" value="Thiaminase-2/PQQC"/>
</dbReference>